<protein>
    <submittedName>
        <fullName evidence="2">Dihydrofolate reductase</fullName>
    </submittedName>
</protein>
<reference evidence="2 3" key="1">
    <citation type="submission" date="2020-09" db="EMBL/GenBank/DDBJ databases">
        <title>Genome sequences of type strains of Chitinophaga qingshengii and Chitinophaga varians.</title>
        <authorList>
            <person name="Kittiwongwattana C."/>
        </authorList>
    </citation>
    <scope>NUCLEOTIDE SEQUENCE [LARGE SCALE GENOMIC DNA]</scope>
    <source>
        <strain evidence="2 3">JCM 30026</strain>
    </source>
</reference>
<comment type="caution">
    <text evidence="2">The sequence shown here is derived from an EMBL/GenBank/DDBJ whole genome shotgun (WGS) entry which is preliminary data.</text>
</comment>
<evidence type="ECO:0000313" key="2">
    <source>
        <dbReference type="EMBL" id="MBC9934088.1"/>
    </source>
</evidence>
<accession>A0ABR7TUE6</accession>
<feature type="domain" description="Bacterial bifunctional deaminase-reductase C-terminal" evidence="1">
    <location>
        <begin position="2"/>
        <end position="181"/>
    </location>
</feature>
<dbReference type="InterPro" id="IPR050765">
    <property type="entry name" value="Riboflavin_Biosynth_HTPR"/>
</dbReference>
<sequence>MRKLILQMQVSIDGFVADAQGDTSWLVRDWDEPLKSYALALTEPVDLILMGRKTADHMLPAWAARAGDADIADAYTHRVNDLPKVVFSRTQTDHGWTNTALINEDLAEEVFLLKKSPGGDMITYGGGSLAATLIQEGLVDEFHLFVNPIAIGKGLPIFHLLEKQLPMKLMQATSFSCGIVVLFYQPQYHR</sequence>
<dbReference type="Pfam" id="PF01872">
    <property type="entry name" value="RibD_C"/>
    <property type="match status" value="1"/>
</dbReference>
<name>A0ABR7TUE6_9BACT</name>
<keyword evidence="3" id="KW-1185">Reference proteome</keyword>
<dbReference type="Gene3D" id="3.40.430.10">
    <property type="entry name" value="Dihydrofolate Reductase, subunit A"/>
    <property type="match status" value="1"/>
</dbReference>
<dbReference type="EMBL" id="JACVFC010000005">
    <property type="protein sequence ID" value="MBC9934088.1"/>
    <property type="molecule type" value="Genomic_DNA"/>
</dbReference>
<organism evidence="2 3">
    <name type="scientific">Chitinophaga qingshengii</name>
    <dbReference type="NCBI Taxonomy" id="1569794"/>
    <lineage>
        <taxon>Bacteria</taxon>
        <taxon>Pseudomonadati</taxon>
        <taxon>Bacteroidota</taxon>
        <taxon>Chitinophagia</taxon>
        <taxon>Chitinophagales</taxon>
        <taxon>Chitinophagaceae</taxon>
        <taxon>Chitinophaga</taxon>
    </lineage>
</organism>
<dbReference type="RefSeq" id="WP_188091211.1">
    <property type="nucleotide sequence ID" value="NZ_JACVFC010000005.1"/>
</dbReference>
<dbReference type="SUPFAM" id="SSF53597">
    <property type="entry name" value="Dihydrofolate reductase-like"/>
    <property type="match status" value="1"/>
</dbReference>
<evidence type="ECO:0000313" key="3">
    <source>
        <dbReference type="Proteomes" id="UP000659124"/>
    </source>
</evidence>
<dbReference type="InterPro" id="IPR024072">
    <property type="entry name" value="DHFR-like_dom_sf"/>
</dbReference>
<gene>
    <name evidence="2" type="ORF">ICL07_27115</name>
</gene>
<proteinExistence type="predicted"/>
<dbReference type="Proteomes" id="UP000659124">
    <property type="component" value="Unassembled WGS sequence"/>
</dbReference>
<evidence type="ECO:0000259" key="1">
    <source>
        <dbReference type="Pfam" id="PF01872"/>
    </source>
</evidence>
<dbReference type="InterPro" id="IPR002734">
    <property type="entry name" value="RibDG_C"/>
</dbReference>
<dbReference type="PANTHER" id="PTHR38011">
    <property type="entry name" value="DIHYDROFOLATE REDUCTASE FAMILY PROTEIN (AFU_ORTHOLOGUE AFUA_8G06820)"/>
    <property type="match status" value="1"/>
</dbReference>
<dbReference type="PANTHER" id="PTHR38011:SF11">
    <property type="entry name" value="2,5-DIAMINO-6-RIBOSYLAMINO-4(3H)-PYRIMIDINONE 5'-PHOSPHATE REDUCTASE"/>
    <property type="match status" value="1"/>
</dbReference>